<dbReference type="Proteomes" id="UP000286100">
    <property type="component" value="Unassembled WGS sequence"/>
</dbReference>
<reference evidence="2 3" key="1">
    <citation type="submission" date="2018-09" db="EMBL/GenBank/DDBJ databases">
        <authorList>
            <person name="Zhu H."/>
        </authorList>
    </citation>
    <scope>NUCLEOTIDE SEQUENCE [LARGE SCALE GENOMIC DNA]</scope>
    <source>
        <strain evidence="2 3">K2R01-6</strain>
    </source>
</reference>
<feature type="compositionally biased region" description="Acidic residues" evidence="1">
    <location>
        <begin position="66"/>
        <end position="77"/>
    </location>
</feature>
<gene>
    <name evidence="2" type="ORF">D3876_03235</name>
</gene>
<dbReference type="PROSITE" id="PS51257">
    <property type="entry name" value="PROKAR_LIPOPROTEIN"/>
    <property type="match status" value="1"/>
</dbReference>
<sequence length="104" mass="10736">MRIALVTLAAALALAGCGRSEPEEQPLDNVVVESEAPVNDIAPVNIVAPPPEVANATPPAAPPPEFTDDEQMLDDADATGLTARLPAQDDVVPGSTENETRPAE</sequence>
<name>A0A418WQD2_9SPHN</name>
<dbReference type="OrthoDB" id="7578619at2"/>
<feature type="region of interest" description="Disordered" evidence="1">
    <location>
        <begin position="50"/>
        <end position="104"/>
    </location>
</feature>
<dbReference type="RefSeq" id="WP_119759646.1">
    <property type="nucleotide sequence ID" value="NZ_QYUM01000002.1"/>
</dbReference>
<protein>
    <submittedName>
        <fullName evidence="2">Uncharacterized protein</fullName>
    </submittedName>
</protein>
<comment type="caution">
    <text evidence="2">The sequence shown here is derived from an EMBL/GenBank/DDBJ whole genome shotgun (WGS) entry which is preliminary data.</text>
</comment>
<accession>A0A418WQD2</accession>
<dbReference type="AlphaFoldDB" id="A0A418WQD2"/>
<evidence type="ECO:0000313" key="3">
    <source>
        <dbReference type="Proteomes" id="UP000286100"/>
    </source>
</evidence>
<proteinExistence type="predicted"/>
<evidence type="ECO:0000256" key="1">
    <source>
        <dbReference type="SAM" id="MobiDB-lite"/>
    </source>
</evidence>
<organism evidence="2 3">
    <name type="scientific">Sphingomonas cavernae</name>
    <dbReference type="NCBI Taxonomy" id="2320861"/>
    <lineage>
        <taxon>Bacteria</taxon>
        <taxon>Pseudomonadati</taxon>
        <taxon>Pseudomonadota</taxon>
        <taxon>Alphaproteobacteria</taxon>
        <taxon>Sphingomonadales</taxon>
        <taxon>Sphingomonadaceae</taxon>
        <taxon>Sphingomonas</taxon>
    </lineage>
</organism>
<evidence type="ECO:0000313" key="2">
    <source>
        <dbReference type="EMBL" id="RJF93369.1"/>
    </source>
</evidence>
<dbReference type="EMBL" id="QYUM01000002">
    <property type="protein sequence ID" value="RJF93369.1"/>
    <property type="molecule type" value="Genomic_DNA"/>
</dbReference>
<keyword evidence="3" id="KW-1185">Reference proteome</keyword>